<dbReference type="EMBL" id="MTKO01000122">
    <property type="protein sequence ID" value="RWX43348.1"/>
    <property type="molecule type" value="Genomic_DNA"/>
</dbReference>
<evidence type="ECO:0000313" key="1">
    <source>
        <dbReference type="EMBL" id="RWX43348.1"/>
    </source>
</evidence>
<dbReference type="InterPro" id="IPR045944">
    <property type="entry name" value="DUF6364"/>
</dbReference>
<keyword evidence="2" id="KW-1185">Reference proteome</keyword>
<dbReference type="Pfam" id="PF19891">
    <property type="entry name" value="DUF6364"/>
    <property type="match status" value="1"/>
</dbReference>
<sequence>MNTKLTLRMDESLIASAKEYSAKTGKSVSRIVADFFQTIQNENQEKEQALPPTVRSLKGALKGSSSGEEEYTKYLEEKYL</sequence>
<proteinExistence type="predicted"/>
<dbReference type="Proteomes" id="UP000287853">
    <property type="component" value="Unassembled WGS sequence"/>
</dbReference>
<evidence type="ECO:0008006" key="3">
    <source>
        <dbReference type="Google" id="ProtNLM"/>
    </source>
</evidence>
<name>A0A444IR44_9BACT</name>
<gene>
    <name evidence="1" type="ORF">H206_02775</name>
</gene>
<reference evidence="1 2" key="1">
    <citation type="submission" date="2017-01" db="EMBL/GenBank/DDBJ databases">
        <title>The cable genome- insights into the physiology and evolution of filamentous bacteria capable of sulfide oxidation via long distance electron transfer.</title>
        <authorList>
            <person name="Schreiber L."/>
            <person name="Bjerg J.T."/>
            <person name="Boggild A."/>
            <person name="Van De Vossenberg J."/>
            <person name="Meysman F."/>
            <person name="Nielsen L.P."/>
            <person name="Schramm A."/>
            <person name="Kjeldsen K.U."/>
        </authorList>
    </citation>
    <scope>NUCLEOTIDE SEQUENCE [LARGE SCALE GENOMIC DNA]</scope>
    <source>
        <strain evidence="1">MCF</strain>
    </source>
</reference>
<comment type="caution">
    <text evidence="1">The sequence shown here is derived from an EMBL/GenBank/DDBJ whole genome shotgun (WGS) entry which is preliminary data.</text>
</comment>
<dbReference type="AlphaFoldDB" id="A0A444IR44"/>
<accession>A0A444IR44</accession>
<evidence type="ECO:0000313" key="2">
    <source>
        <dbReference type="Proteomes" id="UP000287853"/>
    </source>
</evidence>
<protein>
    <recommendedName>
        <fullName evidence="3">Antitoxin</fullName>
    </recommendedName>
</protein>
<organism evidence="1 2">
    <name type="scientific">Candidatus Electrothrix aarhusensis</name>
    <dbReference type="NCBI Taxonomy" id="1859131"/>
    <lineage>
        <taxon>Bacteria</taxon>
        <taxon>Pseudomonadati</taxon>
        <taxon>Thermodesulfobacteriota</taxon>
        <taxon>Desulfobulbia</taxon>
        <taxon>Desulfobulbales</taxon>
        <taxon>Desulfobulbaceae</taxon>
        <taxon>Candidatus Electrothrix</taxon>
    </lineage>
</organism>